<protein>
    <submittedName>
        <fullName evidence="2">Tyrosine-protein phosphatase</fullName>
    </submittedName>
</protein>
<dbReference type="PANTHER" id="PTHR31126:SF1">
    <property type="entry name" value="TYROSINE SPECIFIC PROTEIN PHOSPHATASES DOMAIN-CONTAINING PROTEIN"/>
    <property type="match status" value="1"/>
</dbReference>
<organism evidence="2 3">
    <name type="scientific">Lactiplantibacillus garii</name>
    <dbReference type="NCBI Taxonomy" id="2306423"/>
    <lineage>
        <taxon>Bacteria</taxon>
        <taxon>Bacillati</taxon>
        <taxon>Bacillota</taxon>
        <taxon>Bacilli</taxon>
        <taxon>Lactobacillales</taxon>
        <taxon>Lactobacillaceae</taxon>
        <taxon>Lactiplantibacillus</taxon>
    </lineage>
</organism>
<dbReference type="Pfam" id="PF13350">
    <property type="entry name" value="Y_phosphatase3"/>
    <property type="match status" value="1"/>
</dbReference>
<comment type="similarity">
    <text evidence="1">Belongs to the protein-tyrosine phosphatase family.</text>
</comment>
<dbReference type="OrthoDB" id="1188001at2"/>
<keyword evidence="3" id="KW-1185">Reference proteome</keyword>
<dbReference type="InterPro" id="IPR016130">
    <property type="entry name" value="Tyr_Pase_AS"/>
</dbReference>
<dbReference type="GO" id="GO:0004721">
    <property type="term" value="F:phosphoprotein phosphatase activity"/>
    <property type="evidence" value="ECO:0007669"/>
    <property type="project" value="InterPro"/>
</dbReference>
<evidence type="ECO:0000313" key="3">
    <source>
        <dbReference type="Proteomes" id="UP000283633"/>
    </source>
</evidence>
<sequence>MQPITNFRTLGGYHNLAGQTVKHGWLYRSGQLDKLDPDQLQYLTHDLKIKRIVDMRTAEERQRFPDVPVPHADYTVLDILEQTGGAGASLQSMIVGNGNVHDRMLELYEQLALSSSARAGYHQFITGLLNPVPVVFHCFAGKDRTGVGAALILKILNVSNEQIMGDYLQTNLRRADANQTILTALTGKVSTDQLAAIDTALKVDRDYLQRYFDVINQRYGTFENYLHAGLNLTASELTQIRRLYLETA</sequence>
<name>A0A3R8KK97_9LACO</name>
<evidence type="ECO:0000256" key="1">
    <source>
        <dbReference type="ARBA" id="ARBA00009580"/>
    </source>
</evidence>
<reference evidence="2 3" key="1">
    <citation type="submission" date="2018-08" db="EMBL/GenBank/DDBJ databases">
        <title>Genome Lactobacillus garii FI11369.</title>
        <authorList>
            <person name="Diaz M."/>
            <person name="Narbad A."/>
        </authorList>
    </citation>
    <scope>NUCLEOTIDE SEQUENCE [LARGE SCALE GENOMIC DNA]</scope>
    <source>
        <strain evidence="2 3">FI11369</strain>
    </source>
</reference>
<dbReference type="SUPFAM" id="SSF52799">
    <property type="entry name" value="(Phosphotyrosine protein) phosphatases II"/>
    <property type="match status" value="1"/>
</dbReference>
<dbReference type="PANTHER" id="PTHR31126">
    <property type="entry name" value="TYROSINE-PROTEIN PHOSPHATASE"/>
    <property type="match status" value="1"/>
</dbReference>
<dbReference type="PROSITE" id="PS00383">
    <property type="entry name" value="TYR_PHOSPHATASE_1"/>
    <property type="match status" value="1"/>
</dbReference>
<dbReference type="Gene3D" id="3.90.190.10">
    <property type="entry name" value="Protein tyrosine phosphatase superfamily"/>
    <property type="match status" value="1"/>
</dbReference>
<dbReference type="Proteomes" id="UP000283633">
    <property type="component" value="Unassembled WGS sequence"/>
</dbReference>
<gene>
    <name evidence="2" type="ORF">D1831_11360</name>
</gene>
<dbReference type="RefSeq" id="WP_125073037.1">
    <property type="nucleotide sequence ID" value="NZ_QWZQ01000043.1"/>
</dbReference>
<dbReference type="InterPro" id="IPR029021">
    <property type="entry name" value="Prot-tyrosine_phosphatase-like"/>
</dbReference>
<evidence type="ECO:0000313" key="2">
    <source>
        <dbReference type="EMBL" id="RRK09692.1"/>
    </source>
</evidence>
<proteinExistence type="inferred from homology"/>
<comment type="caution">
    <text evidence="2">The sequence shown here is derived from an EMBL/GenBank/DDBJ whole genome shotgun (WGS) entry which is preliminary data.</text>
</comment>
<dbReference type="InterPro" id="IPR026893">
    <property type="entry name" value="Tyr/Ser_Pase_IphP-type"/>
</dbReference>
<dbReference type="AlphaFoldDB" id="A0A3R8KK97"/>
<dbReference type="EMBL" id="QWZQ01000043">
    <property type="protein sequence ID" value="RRK09692.1"/>
    <property type="molecule type" value="Genomic_DNA"/>
</dbReference>
<accession>A0A3R8KK97</accession>